<protein>
    <submittedName>
        <fullName evidence="3">Uncharacterized protein</fullName>
    </submittedName>
</protein>
<keyword evidence="2" id="KW-0732">Signal</keyword>
<organism evidence="3 4">
    <name type="scientific">Saccharopolyspora phatthalungensis</name>
    <dbReference type="NCBI Taxonomy" id="664693"/>
    <lineage>
        <taxon>Bacteria</taxon>
        <taxon>Bacillati</taxon>
        <taxon>Actinomycetota</taxon>
        <taxon>Actinomycetes</taxon>
        <taxon>Pseudonocardiales</taxon>
        <taxon>Pseudonocardiaceae</taxon>
        <taxon>Saccharopolyspora</taxon>
    </lineage>
</organism>
<feature type="signal peptide" evidence="2">
    <location>
        <begin position="1"/>
        <end position="29"/>
    </location>
</feature>
<gene>
    <name evidence="3" type="ORF">BJ970_000980</name>
</gene>
<proteinExistence type="predicted"/>
<sequence length="59" mass="6228">MAQSSIRTRCGFKLLGAVASAAFALMVTAGCNDPAPAPEQQQEQEDGGDEQDRDQEDDG</sequence>
<accession>A0A840PYS0</accession>
<reference evidence="3 4" key="1">
    <citation type="submission" date="2020-08" db="EMBL/GenBank/DDBJ databases">
        <title>Sequencing the genomes of 1000 actinobacteria strains.</title>
        <authorList>
            <person name="Klenk H.-P."/>
        </authorList>
    </citation>
    <scope>NUCLEOTIDE SEQUENCE [LARGE SCALE GENOMIC DNA]</scope>
    <source>
        <strain evidence="3 4">DSM 45584</strain>
    </source>
</reference>
<evidence type="ECO:0000256" key="2">
    <source>
        <dbReference type="SAM" id="SignalP"/>
    </source>
</evidence>
<feature type="region of interest" description="Disordered" evidence="1">
    <location>
        <begin position="30"/>
        <end position="59"/>
    </location>
</feature>
<evidence type="ECO:0000313" key="4">
    <source>
        <dbReference type="Proteomes" id="UP000584374"/>
    </source>
</evidence>
<comment type="caution">
    <text evidence="3">The sequence shown here is derived from an EMBL/GenBank/DDBJ whole genome shotgun (WGS) entry which is preliminary data.</text>
</comment>
<dbReference type="AlphaFoldDB" id="A0A840PYS0"/>
<name>A0A840PYS0_9PSEU</name>
<feature type="chain" id="PRO_5039300619" evidence="2">
    <location>
        <begin position="30"/>
        <end position="59"/>
    </location>
</feature>
<dbReference type="PROSITE" id="PS51257">
    <property type="entry name" value="PROKAR_LIPOPROTEIN"/>
    <property type="match status" value="1"/>
</dbReference>
<dbReference type="EMBL" id="JACHIW010000001">
    <property type="protein sequence ID" value="MBB5153446.1"/>
    <property type="molecule type" value="Genomic_DNA"/>
</dbReference>
<dbReference type="Proteomes" id="UP000584374">
    <property type="component" value="Unassembled WGS sequence"/>
</dbReference>
<keyword evidence="4" id="KW-1185">Reference proteome</keyword>
<feature type="compositionally biased region" description="Acidic residues" evidence="1">
    <location>
        <begin position="42"/>
        <end position="59"/>
    </location>
</feature>
<evidence type="ECO:0000256" key="1">
    <source>
        <dbReference type="SAM" id="MobiDB-lite"/>
    </source>
</evidence>
<dbReference type="RefSeq" id="WP_184724226.1">
    <property type="nucleotide sequence ID" value="NZ_JACHIW010000001.1"/>
</dbReference>
<evidence type="ECO:0000313" key="3">
    <source>
        <dbReference type="EMBL" id="MBB5153446.1"/>
    </source>
</evidence>